<proteinExistence type="predicted"/>
<accession>A0A6A0AC88</accession>
<dbReference type="AlphaFoldDB" id="A0A6A0AC88"/>
<feature type="non-terminal residue" evidence="1">
    <location>
        <position position="1"/>
    </location>
</feature>
<sequence>MAKGASDFLTWPLDVTLLNAKVTHQAVVNLASVLQEVVLLLEELAAQHDCHKVSLQ</sequence>
<name>A0A6A0AC88_HAELA</name>
<dbReference type="Proteomes" id="UP000485058">
    <property type="component" value="Unassembled WGS sequence"/>
</dbReference>
<comment type="caution">
    <text evidence="1">The sequence shown here is derived from an EMBL/GenBank/DDBJ whole genome shotgun (WGS) entry which is preliminary data.</text>
</comment>
<evidence type="ECO:0000313" key="2">
    <source>
        <dbReference type="Proteomes" id="UP000485058"/>
    </source>
</evidence>
<evidence type="ECO:0000313" key="1">
    <source>
        <dbReference type="EMBL" id="GFH29871.1"/>
    </source>
</evidence>
<gene>
    <name evidence="1" type="ORF">HaLaN_28612</name>
</gene>
<keyword evidence="2" id="KW-1185">Reference proteome</keyword>
<feature type="non-terminal residue" evidence="1">
    <location>
        <position position="56"/>
    </location>
</feature>
<protein>
    <submittedName>
        <fullName evidence="1">Uncharacterized protein</fullName>
    </submittedName>
</protein>
<dbReference type="EMBL" id="BLLF01004571">
    <property type="protein sequence ID" value="GFH29871.1"/>
    <property type="molecule type" value="Genomic_DNA"/>
</dbReference>
<organism evidence="1 2">
    <name type="scientific">Haematococcus lacustris</name>
    <name type="common">Green alga</name>
    <name type="synonym">Haematococcus pluvialis</name>
    <dbReference type="NCBI Taxonomy" id="44745"/>
    <lineage>
        <taxon>Eukaryota</taxon>
        <taxon>Viridiplantae</taxon>
        <taxon>Chlorophyta</taxon>
        <taxon>core chlorophytes</taxon>
        <taxon>Chlorophyceae</taxon>
        <taxon>CS clade</taxon>
        <taxon>Chlamydomonadales</taxon>
        <taxon>Haematococcaceae</taxon>
        <taxon>Haematococcus</taxon>
    </lineage>
</organism>
<reference evidence="1 2" key="1">
    <citation type="submission" date="2020-02" db="EMBL/GenBank/DDBJ databases">
        <title>Draft genome sequence of Haematococcus lacustris strain NIES-144.</title>
        <authorList>
            <person name="Morimoto D."/>
            <person name="Nakagawa S."/>
            <person name="Yoshida T."/>
            <person name="Sawayama S."/>
        </authorList>
    </citation>
    <scope>NUCLEOTIDE SEQUENCE [LARGE SCALE GENOMIC DNA]</scope>
    <source>
        <strain evidence="1 2">NIES-144</strain>
    </source>
</reference>